<keyword evidence="4" id="KW-0378">Hydrolase</keyword>
<evidence type="ECO:0000256" key="6">
    <source>
        <dbReference type="ARBA" id="ARBA00023211"/>
    </source>
</evidence>
<evidence type="ECO:0000256" key="2">
    <source>
        <dbReference type="ARBA" id="ARBA00001946"/>
    </source>
</evidence>
<evidence type="ECO:0000313" key="10">
    <source>
        <dbReference type="Proteomes" id="UP001200430"/>
    </source>
</evidence>
<dbReference type="Gene3D" id="3.90.79.10">
    <property type="entry name" value="Nucleoside Triphosphate Pyrophosphohydrolase"/>
    <property type="match status" value="1"/>
</dbReference>
<feature type="region of interest" description="Disordered" evidence="7">
    <location>
        <begin position="1"/>
        <end position="28"/>
    </location>
</feature>
<dbReference type="InterPro" id="IPR015797">
    <property type="entry name" value="NUDIX_hydrolase-like_dom_sf"/>
</dbReference>
<dbReference type="Pfam" id="PF00293">
    <property type="entry name" value="NUDIX"/>
    <property type="match status" value="1"/>
</dbReference>
<sequence>MSILRPGSMRSHGGQIAFPGGAREDNDLTPWETACRETYEEIGLDGRFLKFLGVAPIEDVLVSGFKVVPIVVEVEKTMEESDLVLNEDEVDRVILLNPNSISGTPEIKRGLYMGVEYSYPIYPLCEKISLWGASARMFRNVDRLGFFRRLRSFERSFFQAS</sequence>
<evidence type="ECO:0000256" key="7">
    <source>
        <dbReference type="SAM" id="MobiDB-lite"/>
    </source>
</evidence>
<dbReference type="PANTHER" id="PTHR12992">
    <property type="entry name" value="NUDIX HYDROLASE"/>
    <property type="match status" value="1"/>
</dbReference>
<dbReference type="SUPFAM" id="SSF55811">
    <property type="entry name" value="Nudix"/>
    <property type="match status" value="1"/>
</dbReference>
<evidence type="ECO:0000256" key="5">
    <source>
        <dbReference type="ARBA" id="ARBA00022842"/>
    </source>
</evidence>
<keyword evidence="6" id="KW-0464">Manganese</keyword>
<dbReference type="PANTHER" id="PTHR12992:SF11">
    <property type="entry name" value="MITOCHONDRIAL COENZYME A DIPHOSPHATASE NUDT8"/>
    <property type="match status" value="1"/>
</dbReference>
<dbReference type="CDD" id="cd03426">
    <property type="entry name" value="NUDIX_CoAse_Nudt7"/>
    <property type="match status" value="1"/>
</dbReference>
<dbReference type="InterPro" id="IPR000086">
    <property type="entry name" value="NUDIX_hydrolase_dom"/>
</dbReference>
<organism evidence="9 10">
    <name type="scientific">Dethiosulfovibrio marinus</name>
    <dbReference type="NCBI Taxonomy" id="133532"/>
    <lineage>
        <taxon>Bacteria</taxon>
        <taxon>Thermotogati</taxon>
        <taxon>Synergistota</taxon>
        <taxon>Synergistia</taxon>
        <taxon>Synergistales</taxon>
        <taxon>Dethiosulfovibrionaceae</taxon>
        <taxon>Dethiosulfovibrio</taxon>
    </lineage>
</organism>
<keyword evidence="5" id="KW-0460">Magnesium</keyword>
<comment type="cofactor">
    <cofactor evidence="1">
        <name>Mn(2+)</name>
        <dbReference type="ChEBI" id="CHEBI:29035"/>
    </cofactor>
</comment>
<reference evidence="9 10" key="1">
    <citation type="submission" date="2022-01" db="EMBL/GenBank/DDBJ databases">
        <title>Dethiosulfovibrio faecalis sp. nov., a novel proteolytic, non-sulfur-reducing bacterium isolated from a marine aquaculture solid waste bioreactor.</title>
        <authorList>
            <person name="Grabowski S."/>
            <person name="Apolinario E."/>
            <person name="Schneider N."/>
            <person name="Marshall C.W."/>
            <person name="Sowers K.R."/>
        </authorList>
    </citation>
    <scope>NUCLEOTIDE SEQUENCE [LARGE SCALE GENOMIC DNA]</scope>
    <source>
        <strain evidence="9 10">DSM 12537</strain>
    </source>
</reference>
<proteinExistence type="predicted"/>
<feature type="domain" description="Nudix hydrolase" evidence="8">
    <location>
        <begin position="1"/>
        <end position="117"/>
    </location>
</feature>
<keyword evidence="10" id="KW-1185">Reference proteome</keyword>
<comment type="caution">
    <text evidence="9">The sequence shown here is derived from an EMBL/GenBank/DDBJ whole genome shotgun (WGS) entry which is preliminary data.</text>
</comment>
<keyword evidence="3" id="KW-0479">Metal-binding</keyword>
<name>A0ABS9EU54_9BACT</name>
<evidence type="ECO:0000256" key="1">
    <source>
        <dbReference type="ARBA" id="ARBA00001936"/>
    </source>
</evidence>
<dbReference type="Proteomes" id="UP001200430">
    <property type="component" value="Unassembled WGS sequence"/>
</dbReference>
<evidence type="ECO:0000259" key="8">
    <source>
        <dbReference type="PROSITE" id="PS51462"/>
    </source>
</evidence>
<dbReference type="EMBL" id="JAKGUD010000014">
    <property type="protein sequence ID" value="MCF4143360.1"/>
    <property type="molecule type" value="Genomic_DNA"/>
</dbReference>
<dbReference type="InterPro" id="IPR045121">
    <property type="entry name" value="CoAse"/>
</dbReference>
<comment type="cofactor">
    <cofactor evidence="2">
        <name>Mg(2+)</name>
        <dbReference type="ChEBI" id="CHEBI:18420"/>
    </cofactor>
</comment>
<dbReference type="PROSITE" id="PS51462">
    <property type="entry name" value="NUDIX"/>
    <property type="match status" value="1"/>
</dbReference>
<gene>
    <name evidence="9" type="ORF">L2W38_11110</name>
</gene>
<protein>
    <submittedName>
        <fullName evidence="9">CoA pyrophosphatase</fullName>
    </submittedName>
</protein>
<evidence type="ECO:0000256" key="4">
    <source>
        <dbReference type="ARBA" id="ARBA00022801"/>
    </source>
</evidence>
<accession>A0ABS9EU54</accession>
<evidence type="ECO:0000256" key="3">
    <source>
        <dbReference type="ARBA" id="ARBA00022723"/>
    </source>
</evidence>
<evidence type="ECO:0000313" key="9">
    <source>
        <dbReference type="EMBL" id="MCF4143360.1"/>
    </source>
</evidence>